<dbReference type="SUPFAM" id="SSF56219">
    <property type="entry name" value="DNase I-like"/>
    <property type="match status" value="1"/>
</dbReference>
<dbReference type="STRING" id="1504633.A0A2T7D5R4"/>
<gene>
    <name evidence="3" type="ORF">GQ55_6G115700</name>
</gene>
<organism evidence="3 4">
    <name type="scientific">Panicum hallii var. hallii</name>
    <dbReference type="NCBI Taxonomy" id="1504633"/>
    <lineage>
        <taxon>Eukaryota</taxon>
        <taxon>Viridiplantae</taxon>
        <taxon>Streptophyta</taxon>
        <taxon>Embryophyta</taxon>
        <taxon>Tracheophyta</taxon>
        <taxon>Spermatophyta</taxon>
        <taxon>Magnoliopsida</taxon>
        <taxon>Liliopsida</taxon>
        <taxon>Poales</taxon>
        <taxon>Poaceae</taxon>
        <taxon>PACMAD clade</taxon>
        <taxon>Panicoideae</taxon>
        <taxon>Panicodae</taxon>
        <taxon>Paniceae</taxon>
        <taxon>Panicinae</taxon>
        <taxon>Panicum</taxon>
        <taxon>Panicum sect. Panicum</taxon>
    </lineage>
</organism>
<dbReference type="PANTHER" id="PTHR23227:SF67">
    <property type="entry name" value="CRANIOFACIAL DEVELOPMENT PROTEIN 2-LIKE"/>
    <property type="match status" value="1"/>
</dbReference>
<dbReference type="InterPro" id="IPR027124">
    <property type="entry name" value="Swc5/CFDP1/2"/>
</dbReference>
<dbReference type="GO" id="GO:0003824">
    <property type="term" value="F:catalytic activity"/>
    <property type="evidence" value="ECO:0007669"/>
    <property type="project" value="InterPro"/>
</dbReference>
<dbReference type="InterPro" id="IPR036691">
    <property type="entry name" value="Endo/exonu/phosph_ase_sf"/>
</dbReference>
<feature type="region of interest" description="Disordered" evidence="1">
    <location>
        <begin position="1"/>
        <end position="43"/>
    </location>
</feature>
<accession>A0A2T7D5R4</accession>
<evidence type="ECO:0000313" key="4">
    <source>
        <dbReference type="Proteomes" id="UP000244336"/>
    </source>
</evidence>
<evidence type="ECO:0000259" key="2">
    <source>
        <dbReference type="Pfam" id="PF03372"/>
    </source>
</evidence>
<dbReference type="AlphaFoldDB" id="A0A2T7D5R4"/>
<proteinExistence type="predicted"/>
<evidence type="ECO:0000313" key="3">
    <source>
        <dbReference type="EMBL" id="PUZ50928.1"/>
    </source>
</evidence>
<name>A0A2T7D5R4_9POAL</name>
<reference evidence="3 4" key="1">
    <citation type="submission" date="2018-04" db="EMBL/GenBank/DDBJ databases">
        <title>WGS assembly of Panicum hallii var. hallii HAL2.</title>
        <authorList>
            <person name="Lovell J."/>
            <person name="Jenkins J."/>
            <person name="Lowry D."/>
            <person name="Mamidi S."/>
            <person name="Sreedasyam A."/>
            <person name="Weng X."/>
            <person name="Barry K."/>
            <person name="Bonette J."/>
            <person name="Campitelli B."/>
            <person name="Daum C."/>
            <person name="Gordon S."/>
            <person name="Gould B."/>
            <person name="Lipzen A."/>
            <person name="MacQueen A."/>
            <person name="Palacio-Mejia J."/>
            <person name="Plott C."/>
            <person name="Shakirov E."/>
            <person name="Shu S."/>
            <person name="Yoshinaga Y."/>
            <person name="Zane M."/>
            <person name="Rokhsar D."/>
            <person name="Grimwood J."/>
            <person name="Schmutz J."/>
            <person name="Juenger T."/>
        </authorList>
    </citation>
    <scope>NUCLEOTIDE SEQUENCE [LARGE SCALE GENOMIC DNA]</scope>
    <source>
        <strain evidence="4">cv. HAL2</strain>
    </source>
</reference>
<dbReference type="CDD" id="cd09076">
    <property type="entry name" value="L1-EN"/>
    <property type="match status" value="1"/>
</dbReference>
<dbReference type="EMBL" id="CM009754">
    <property type="protein sequence ID" value="PUZ50928.1"/>
    <property type="molecule type" value="Genomic_DNA"/>
</dbReference>
<dbReference type="OrthoDB" id="683877at2759"/>
<dbReference type="PANTHER" id="PTHR23227">
    <property type="entry name" value="BUCENTAUR RELATED"/>
    <property type="match status" value="1"/>
</dbReference>
<evidence type="ECO:0000256" key="1">
    <source>
        <dbReference type="SAM" id="MobiDB-lite"/>
    </source>
</evidence>
<sequence length="253" mass="27690">MEMKPIRNSLGHNPLSDALHRNPGVVLNGQGSGRHPLRGASYRDPGTIISEQGSGRRSLCGALHLRPGVVKNEKGSSHFSRRVRRVRKLAEPTRIRLELVDVAIRRRVNILCVQETKWKGQKAKEVEGSGFKLWYTGTTSGRNGVGILINKSLKDGVVDVRRQGDRIILVRLVIGDLVLNVISAYAPQVGLSESSKSQFWEDLDSMVSTVPISEKLFIGGDLNGHVGATNVGYERVHGGFGYGSRNEGGGRMF</sequence>
<dbReference type="Proteomes" id="UP000244336">
    <property type="component" value="Chromosome 6"/>
</dbReference>
<keyword evidence="4" id="KW-1185">Reference proteome</keyword>
<dbReference type="Pfam" id="PF03372">
    <property type="entry name" value="Exo_endo_phos"/>
    <property type="match status" value="1"/>
</dbReference>
<feature type="domain" description="Endonuclease/exonuclease/phosphatase" evidence="2">
    <location>
        <begin position="102"/>
        <end position="225"/>
    </location>
</feature>
<dbReference type="InterPro" id="IPR005135">
    <property type="entry name" value="Endo/exonuclease/phosphatase"/>
</dbReference>
<dbReference type="Gramene" id="PUZ50928">
    <property type="protein sequence ID" value="PUZ50928"/>
    <property type="gene ID" value="GQ55_6G115700"/>
</dbReference>
<protein>
    <recommendedName>
        <fullName evidence="2">Endonuclease/exonuclease/phosphatase domain-containing protein</fullName>
    </recommendedName>
</protein>
<dbReference type="Gene3D" id="3.60.10.10">
    <property type="entry name" value="Endonuclease/exonuclease/phosphatase"/>
    <property type="match status" value="1"/>
</dbReference>